<dbReference type="InterPro" id="IPR011611">
    <property type="entry name" value="PfkB_dom"/>
</dbReference>
<dbReference type="GO" id="GO:0016301">
    <property type="term" value="F:kinase activity"/>
    <property type="evidence" value="ECO:0007669"/>
    <property type="project" value="UniProtKB-KW"/>
</dbReference>
<keyword evidence="3" id="KW-0547">Nucleotide-binding</keyword>
<comment type="caution">
    <text evidence="7">The sequence shown here is derived from an EMBL/GenBank/DDBJ whole genome shotgun (WGS) entry which is preliminary data.</text>
</comment>
<dbReference type="Gene3D" id="3.40.1190.20">
    <property type="match status" value="1"/>
</dbReference>
<evidence type="ECO:0000256" key="4">
    <source>
        <dbReference type="ARBA" id="ARBA00022777"/>
    </source>
</evidence>
<dbReference type="Pfam" id="PF00294">
    <property type="entry name" value="PfkB"/>
    <property type="match status" value="1"/>
</dbReference>
<dbReference type="PANTHER" id="PTHR43085">
    <property type="entry name" value="HEXOKINASE FAMILY MEMBER"/>
    <property type="match status" value="1"/>
</dbReference>
<dbReference type="InterPro" id="IPR029056">
    <property type="entry name" value="Ribokinase-like"/>
</dbReference>
<evidence type="ECO:0000256" key="5">
    <source>
        <dbReference type="ARBA" id="ARBA00022840"/>
    </source>
</evidence>
<feature type="domain" description="Carbohydrate kinase PfkB" evidence="6">
    <location>
        <begin position="9"/>
        <end position="295"/>
    </location>
</feature>
<organism evidence="7">
    <name type="scientific">Ruegeria sp. PrR005</name>
    <dbReference type="NCBI Taxonomy" id="2706882"/>
    <lineage>
        <taxon>Bacteria</taxon>
        <taxon>Pseudomonadati</taxon>
        <taxon>Pseudomonadota</taxon>
        <taxon>Alphaproteobacteria</taxon>
        <taxon>Rhodobacterales</taxon>
        <taxon>Roseobacteraceae</taxon>
        <taxon>Ruegeria</taxon>
    </lineage>
</organism>
<keyword evidence="4 7" id="KW-0418">Kinase</keyword>
<evidence type="ECO:0000259" key="6">
    <source>
        <dbReference type="Pfam" id="PF00294"/>
    </source>
</evidence>
<proteinExistence type="inferred from homology"/>
<dbReference type="PANTHER" id="PTHR43085:SF1">
    <property type="entry name" value="PSEUDOURIDINE KINASE-RELATED"/>
    <property type="match status" value="1"/>
</dbReference>
<evidence type="ECO:0000256" key="2">
    <source>
        <dbReference type="ARBA" id="ARBA00022679"/>
    </source>
</evidence>
<keyword evidence="5" id="KW-0067">ATP-binding</keyword>
<accession>A0A6B2NN42</accession>
<name>A0A6B2NN42_9RHOB</name>
<keyword evidence="2" id="KW-0808">Transferase</keyword>
<reference evidence="7" key="1">
    <citation type="submission" date="2020-02" db="EMBL/GenBank/DDBJ databases">
        <title>Delineation of the pyrene-degrading pathway in Roseobacter clade bacteria by genomic analysis.</title>
        <authorList>
            <person name="Zhou H."/>
            <person name="Wang H."/>
        </authorList>
    </citation>
    <scope>NUCLEOTIDE SEQUENCE</scope>
    <source>
        <strain evidence="7">PrR005</strain>
    </source>
</reference>
<evidence type="ECO:0000256" key="3">
    <source>
        <dbReference type="ARBA" id="ARBA00022741"/>
    </source>
</evidence>
<dbReference type="CDD" id="cd01167">
    <property type="entry name" value="bac_FRK"/>
    <property type="match status" value="1"/>
</dbReference>
<protein>
    <submittedName>
        <fullName evidence="7">Carbohydrate kinase</fullName>
    </submittedName>
</protein>
<dbReference type="GO" id="GO:0005524">
    <property type="term" value="F:ATP binding"/>
    <property type="evidence" value="ECO:0007669"/>
    <property type="project" value="UniProtKB-KW"/>
</dbReference>
<dbReference type="AlphaFoldDB" id="A0A6B2NN42"/>
<comment type="similarity">
    <text evidence="1">Belongs to the carbohydrate kinase PfkB family.</text>
</comment>
<dbReference type="InterPro" id="IPR050306">
    <property type="entry name" value="PfkB_Carbo_kinase"/>
</dbReference>
<sequence>MAGLSRPAILCCGEAVADLVPATLADGGVGFRPVAGGAAVNSAIALARLGVPAGFVGGLSGDPMGRMLRAQMEAAGVNLALAQRRTEPTTLALAHSLPDGTRFDLYDQGSAGRVFDDAPEMPERVRALVFGGISLIHDPAATTFEALAAQATDGLIWLDLNIRPGLVTDAASYRARLSRLMARADVVKLSDEDLHWWGEVPDLRPGQMLIISHGARGATARLGGTEITLPAPSVVVADTVGAGDVLNAGCLAWLWQADLLETPLSLDRSDLEGMLTHGIRAAALSVTRPGAAAPTREELLTCVP</sequence>
<evidence type="ECO:0000313" key="7">
    <source>
        <dbReference type="EMBL" id="NDW44403.1"/>
    </source>
</evidence>
<dbReference type="EMBL" id="JAAGOX010000008">
    <property type="protein sequence ID" value="NDW44403.1"/>
    <property type="molecule type" value="Genomic_DNA"/>
</dbReference>
<gene>
    <name evidence="7" type="ORF">G0P99_05485</name>
</gene>
<dbReference type="SUPFAM" id="SSF53613">
    <property type="entry name" value="Ribokinase-like"/>
    <property type="match status" value="1"/>
</dbReference>
<dbReference type="RefSeq" id="WP_164128388.1">
    <property type="nucleotide sequence ID" value="NZ_JAAGOX010000008.1"/>
</dbReference>
<evidence type="ECO:0000256" key="1">
    <source>
        <dbReference type="ARBA" id="ARBA00010688"/>
    </source>
</evidence>